<dbReference type="InterPro" id="IPR041577">
    <property type="entry name" value="RT_RNaseH_2"/>
</dbReference>
<dbReference type="InterPro" id="IPR043502">
    <property type="entry name" value="DNA/RNA_pol_sf"/>
</dbReference>
<dbReference type="AlphaFoldDB" id="A0A6V7NXM1"/>
<dbReference type="InterPro" id="IPR050951">
    <property type="entry name" value="Retrovirus_Pol_polyprotein"/>
</dbReference>
<evidence type="ECO:0000256" key="1">
    <source>
        <dbReference type="ARBA" id="ARBA00023268"/>
    </source>
</evidence>
<evidence type="ECO:0000313" key="3">
    <source>
        <dbReference type="EMBL" id="CAD1823330.1"/>
    </source>
</evidence>
<reference evidence="3" key="1">
    <citation type="submission" date="2020-07" db="EMBL/GenBank/DDBJ databases">
        <authorList>
            <person name="Lin J."/>
        </authorList>
    </citation>
    <scope>NUCLEOTIDE SEQUENCE</scope>
</reference>
<dbReference type="Gene3D" id="3.10.20.370">
    <property type="match status" value="1"/>
</dbReference>
<organism evidence="3">
    <name type="scientific">Ananas comosus var. bracteatus</name>
    <name type="common">red pineapple</name>
    <dbReference type="NCBI Taxonomy" id="296719"/>
    <lineage>
        <taxon>Eukaryota</taxon>
        <taxon>Viridiplantae</taxon>
        <taxon>Streptophyta</taxon>
        <taxon>Embryophyta</taxon>
        <taxon>Tracheophyta</taxon>
        <taxon>Spermatophyta</taxon>
        <taxon>Magnoliopsida</taxon>
        <taxon>Liliopsida</taxon>
        <taxon>Poales</taxon>
        <taxon>Bromeliaceae</taxon>
        <taxon>Bromelioideae</taxon>
        <taxon>Ananas</taxon>
    </lineage>
</organism>
<dbReference type="PANTHER" id="PTHR37984:SF5">
    <property type="entry name" value="PROTEIN NYNRIN-LIKE"/>
    <property type="match status" value="1"/>
</dbReference>
<dbReference type="FunFam" id="3.10.20.370:FF:000001">
    <property type="entry name" value="Retrovirus-related Pol polyprotein from transposon 17.6-like protein"/>
    <property type="match status" value="1"/>
</dbReference>
<evidence type="ECO:0000259" key="2">
    <source>
        <dbReference type="Pfam" id="PF17919"/>
    </source>
</evidence>
<dbReference type="Gene3D" id="3.30.70.270">
    <property type="match status" value="1"/>
</dbReference>
<sequence length="101" mass="11135">MLAKDGFKWTNVSYQAIQQLKVAISTAPVLALPDFATEFIVETNASGVGVGAVLLQKGQLIAFMSKPLSPTNRLLSAYEREMLAIVIAVQKWRPYLVGRHF</sequence>
<proteinExistence type="predicted"/>
<protein>
    <recommendedName>
        <fullName evidence="2">Reverse transcriptase/retrotransposon-derived protein RNase H-like domain-containing protein</fullName>
    </recommendedName>
</protein>
<dbReference type="SUPFAM" id="SSF56672">
    <property type="entry name" value="DNA/RNA polymerases"/>
    <property type="match status" value="1"/>
</dbReference>
<dbReference type="EMBL" id="LR862143">
    <property type="protein sequence ID" value="CAD1823330.1"/>
    <property type="molecule type" value="Genomic_DNA"/>
</dbReference>
<dbReference type="GO" id="GO:0003824">
    <property type="term" value="F:catalytic activity"/>
    <property type="evidence" value="ECO:0007669"/>
    <property type="project" value="UniProtKB-KW"/>
</dbReference>
<feature type="domain" description="Reverse transcriptase/retrotransposon-derived protein RNase H-like" evidence="2">
    <location>
        <begin position="9"/>
        <end position="101"/>
    </location>
</feature>
<dbReference type="PANTHER" id="PTHR37984">
    <property type="entry name" value="PROTEIN CBG26694"/>
    <property type="match status" value="1"/>
</dbReference>
<keyword evidence="1" id="KW-0511">Multifunctional enzyme</keyword>
<dbReference type="Pfam" id="PF17919">
    <property type="entry name" value="RT_RNaseH_2"/>
    <property type="match status" value="1"/>
</dbReference>
<accession>A0A6V7NXM1</accession>
<name>A0A6V7NXM1_ANACO</name>
<gene>
    <name evidence="3" type="ORF">CB5_LOCUS6541</name>
</gene>
<dbReference type="InterPro" id="IPR043128">
    <property type="entry name" value="Rev_trsase/Diguanyl_cyclase"/>
</dbReference>